<keyword evidence="4" id="KW-0067">ATP-binding</keyword>
<evidence type="ECO:0000256" key="3">
    <source>
        <dbReference type="ARBA" id="ARBA00022741"/>
    </source>
</evidence>
<evidence type="ECO:0000256" key="4">
    <source>
        <dbReference type="ARBA" id="ARBA00022840"/>
    </source>
</evidence>
<dbReference type="InterPro" id="IPR032675">
    <property type="entry name" value="LRR_dom_sf"/>
</dbReference>
<reference evidence="6 7" key="1">
    <citation type="submission" date="2018-06" db="EMBL/GenBank/DDBJ databases">
        <authorList>
            <consortium name="Pathogen Informatics"/>
            <person name="Doyle S."/>
        </authorList>
    </citation>
    <scope>NUCLEOTIDE SEQUENCE [LARGE SCALE GENOMIC DNA]</scope>
    <source>
        <strain evidence="6 7">NCTC10736</strain>
    </source>
</reference>
<dbReference type="SUPFAM" id="SSF52540">
    <property type="entry name" value="P-loop containing nucleoside triphosphate hydrolases"/>
    <property type="match status" value="1"/>
</dbReference>
<keyword evidence="1" id="KW-0433">Leucine-rich repeat</keyword>
<dbReference type="SUPFAM" id="SSF52058">
    <property type="entry name" value="L domain-like"/>
    <property type="match status" value="1"/>
</dbReference>
<protein>
    <submittedName>
        <fullName evidence="6">Internalin-A</fullName>
    </submittedName>
</protein>
<evidence type="ECO:0000256" key="2">
    <source>
        <dbReference type="ARBA" id="ARBA00022737"/>
    </source>
</evidence>
<dbReference type="GO" id="GO:0005524">
    <property type="term" value="F:ATP binding"/>
    <property type="evidence" value="ECO:0007669"/>
    <property type="project" value="UniProtKB-KW"/>
</dbReference>
<dbReference type="RefSeq" id="WP_181879178.1">
    <property type="nucleotide sequence ID" value="NZ_UGYV01000001.1"/>
</dbReference>
<dbReference type="InterPro" id="IPR025875">
    <property type="entry name" value="Leu-rich_rpt_4"/>
</dbReference>
<evidence type="ECO:0000256" key="1">
    <source>
        <dbReference type="ARBA" id="ARBA00022614"/>
    </source>
</evidence>
<dbReference type="PANTHER" id="PTHR46652">
    <property type="entry name" value="LEUCINE-RICH REPEAT AND IQ DOMAIN-CONTAINING PROTEIN 1-RELATED"/>
    <property type="match status" value="1"/>
</dbReference>
<sequence>MKYFPEFEPSDKSKFIDLYREGFDRYCRQLADYYGCLNNQGLALLDDDADIDQDSAFIDDLFVLPSFGNSATSAENFDAAQQTLQAKDNISLAKLLAAKPRQFILGDPGIGKTTFLHWLAISLAHHRSNYVQQAMGPLLPILLRVRDFRAFLTVPNNTEQFLTHLRRYLGSLGELLDLDKLTEAMANGQVLLLVDGLDEIGKQEMLNLGQTLAALFSQYPSCRCIMTARVVGFDASLLWPVANIDKNQPLDLLELDETNELNIQAKDGLNAKLANPNRLKRKTDVSQLHDFVLYYIQPLNNEQRLQFSQKWCHIYVNTSDAQAQFIDDLQAAFDGNDALNNLSRTPVLLNMICFIQQRRGRLPNGRAELYQKIIETYLVSMDRARGIKNNFIDSEDFDYTDIRNWLAKLAYAMQLGKLSELLGKTGNNNAQIENLYFDNDVSRVTSLTESELTRFFAKELEEVYENKDKCQQTAKSLIDYIKRRTGFLIDRGQDAEQGHEAVFAFSHLSFQEYFAAHFISGQWSQLSCNAKLVDSLTYSCNNQSWFECWQLVFEDYSQNGNSRQQHSQFIDKLFGTVEQLAAKLPDRDDVFGDKVDHALHLLSKIILNPAVKLSPNYRQQQVTELWVHNFTKGQFNGSASIYSLWPELCRDYGDEESVSRRAIAAAFKLYGQENAASLNLSGVQSADLRPLKLWTNLNRLNLSDTQVNTLLPLKDFNQLERLEFSGTQVLDLAPLTQLTELKSLFFSNTAVADLTPLAGLTKLIDLCMLSTQVSTLTPLAGLQQLTFLMLNDTKVTDLSPMANLTNITLLTCDKTDIADLTPLRKLTQLTVLSLTRTQVSDLTPLANMPNLEMLDIANTAVSDLIPLANMPNLQALNVTNTAVSDLTPLANMTKLNMLNIVNTAVSDLTPLEKLTGLSNLDISHTEVTDLTPLAKLPNLKIVMASGCKLDAASLQHLPEHIKVHLD</sequence>
<dbReference type="PROSITE" id="PS50837">
    <property type="entry name" value="NACHT"/>
    <property type="match status" value="1"/>
</dbReference>
<keyword evidence="3" id="KW-0547">Nucleotide-binding</keyword>
<dbReference type="Gene3D" id="3.40.50.300">
    <property type="entry name" value="P-loop containing nucleotide triphosphate hydrolases"/>
    <property type="match status" value="1"/>
</dbReference>
<dbReference type="PANTHER" id="PTHR46652:SF3">
    <property type="entry name" value="LEUCINE-RICH REPEAT-CONTAINING PROTEIN 9"/>
    <property type="match status" value="1"/>
</dbReference>
<proteinExistence type="predicted"/>
<gene>
    <name evidence="6" type="primary">inlA</name>
    <name evidence="6" type="ORF">NCTC10736_00447</name>
</gene>
<dbReference type="InterPro" id="IPR050836">
    <property type="entry name" value="SDS22/Internalin_LRR"/>
</dbReference>
<dbReference type="InterPro" id="IPR027417">
    <property type="entry name" value="P-loop_NTPase"/>
</dbReference>
<dbReference type="AlphaFoldDB" id="A0A379ZI06"/>
<evidence type="ECO:0000259" key="5">
    <source>
        <dbReference type="PROSITE" id="PS50837"/>
    </source>
</evidence>
<dbReference type="InterPro" id="IPR007111">
    <property type="entry name" value="NACHT_NTPase"/>
</dbReference>
<name>A0A379ZI06_9GAMM</name>
<keyword evidence="2" id="KW-0677">Repeat</keyword>
<dbReference type="Gene3D" id="3.80.10.10">
    <property type="entry name" value="Ribonuclease Inhibitor"/>
    <property type="match status" value="1"/>
</dbReference>
<evidence type="ECO:0000313" key="6">
    <source>
        <dbReference type="EMBL" id="SUI61432.1"/>
    </source>
</evidence>
<dbReference type="EMBL" id="UGYV01000001">
    <property type="protein sequence ID" value="SUI61432.1"/>
    <property type="molecule type" value="Genomic_DNA"/>
</dbReference>
<dbReference type="Proteomes" id="UP000255061">
    <property type="component" value="Unassembled WGS sequence"/>
</dbReference>
<accession>A0A379ZI06</accession>
<organism evidence="6 7">
    <name type="scientific">Shewanella morhuae</name>
    <dbReference type="NCBI Taxonomy" id="365591"/>
    <lineage>
        <taxon>Bacteria</taxon>
        <taxon>Pseudomonadati</taxon>
        <taxon>Pseudomonadota</taxon>
        <taxon>Gammaproteobacteria</taxon>
        <taxon>Alteromonadales</taxon>
        <taxon>Shewanellaceae</taxon>
        <taxon>Shewanella</taxon>
    </lineage>
</organism>
<dbReference type="Pfam" id="PF05729">
    <property type="entry name" value="NACHT"/>
    <property type="match status" value="1"/>
</dbReference>
<dbReference type="Pfam" id="PF12799">
    <property type="entry name" value="LRR_4"/>
    <property type="match status" value="1"/>
</dbReference>
<feature type="domain" description="NACHT" evidence="5">
    <location>
        <begin position="100"/>
        <end position="229"/>
    </location>
</feature>
<evidence type="ECO:0000313" key="7">
    <source>
        <dbReference type="Proteomes" id="UP000255061"/>
    </source>
</evidence>